<keyword evidence="4 9" id="KW-0963">Cytoplasm</keyword>
<dbReference type="GO" id="GO:0005975">
    <property type="term" value="P:carbohydrate metabolic process"/>
    <property type="evidence" value="ECO:0007669"/>
    <property type="project" value="UniProtKB-UniRule"/>
</dbReference>
<dbReference type="GO" id="GO:0005829">
    <property type="term" value="C:cytosol"/>
    <property type="evidence" value="ECO:0007669"/>
    <property type="project" value="TreeGrafter"/>
</dbReference>
<reference evidence="14" key="2">
    <citation type="submission" date="2018-06" db="EMBL/GenBank/DDBJ databases">
        <authorList>
            <consortium name="Pathogen Informatics"/>
            <person name="Doyle S."/>
        </authorList>
    </citation>
    <scope>NUCLEOTIDE SEQUENCE [LARGE SCALE GENOMIC DNA]</scope>
    <source>
        <strain evidence="14">NCTC12218</strain>
    </source>
</reference>
<protein>
    <recommendedName>
        <fullName evidence="3 9">Glutamine--fructose-6-phosphate aminotransferase [isomerizing]</fullName>
        <ecNumber evidence="2 9">2.6.1.16</ecNumber>
    </recommendedName>
    <alternativeName>
        <fullName evidence="9">D-fructose-6-phosphate amidotransferase</fullName>
    </alternativeName>
    <alternativeName>
        <fullName evidence="9">GFAT</fullName>
    </alternativeName>
    <alternativeName>
        <fullName evidence="9">Glucosamine-6-phosphate synthase</fullName>
    </alternativeName>
    <alternativeName>
        <fullName evidence="9">Hexosephosphate aminotransferase</fullName>
    </alternativeName>
    <alternativeName>
        <fullName evidence="9">L-glutamine--D-fructose-6-phosphate amidotransferase</fullName>
    </alternativeName>
</protein>
<dbReference type="EMBL" id="POVK01000056">
    <property type="protein sequence ID" value="NHA35104.1"/>
    <property type="molecule type" value="Genomic_DNA"/>
</dbReference>
<dbReference type="NCBIfam" id="TIGR01135">
    <property type="entry name" value="glmS"/>
    <property type="match status" value="1"/>
</dbReference>
<dbReference type="Pfam" id="PF13522">
    <property type="entry name" value="GATase_6"/>
    <property type="match status" value="1"/>
</dbReference>
<dbReference type="SUPFAM" id="SSF53697">
    <property type="entry name" value="SIS domain"/>
    <property type="match status" value="1"/>
</dbReference>
<evidence type="ECO:0000313" key="15">
    <source>
        <dbReference type="Proteomes" id="UP000264146"/>
    </source>
</evidence>
<dbReference type="HAMAP" id="MF_00164">
    <property type="entry name" value="GlmS"/>
    <property type="match status" value="1"/>
</dbReference>
<dbReference type="Gene3D" id="3.60.20.10">
    <property type="entry name" value="Glutamine Phosphoribosylpyrophosphate, subunit 1, domain 1"/>
    <property type="match status" value="1"/>
</dbReference>
<dbReference type="Proteomes" id="UP000572988">
    <property type="component" value="Unassembled WGS sequence"/>
</dbReference>
<evidence type="ECO:0000256" key="1">
    <source>
        <dbReference type="ARBA" id="ARBA00001031"/>
    </source>
</evidence>
<dbReference type="Proteomes" id="UP000264146">
    <property type="component" value="Chromosome"/>
</dbReference>
<feature type="initiator methionine" description="Removed" evidence="9">
    <location>
        <position position="1"/>
    </location>
</feature>
<evidence type="ECO:0000313" key="14">
    <source>
        <dbReference type="EMBL" id="SUM87684.1"/>
    </source>
</evidence>
<evidence type="ECO:0000256" key="8">
    <source>
        <dbReference type="ARBA" id="ARBA00022962"/>
    </source>
</evidence>
<dbReference type="AlphaFoldDB" id="A0A7Z7QNW6"/>
<feature type="active site" description="For Fru-6P isomerization activity" evidence="9">
    <location>
        <position position="595"/>
    </location>
</feature>
<evidence type="ECO:0000256" key="7">
    <source>
        <dbReference type="ARBA" id="ARBA00022737"/>
    </source>
</evidence>
<dbReference type="GO" id="GO:0006487">
    <property type="term" value="P:protein N-linked glycosylation"/>
    <property type="evidence" value="ECO:0007669"/>
    <property type="project" value="TreeGrafter"/>
</dbReference>
<reference evidence="13 16" key="1">
    <citation type="submission" date="2018-01" db="EMBL/GenBank/DDBJ databases">
        <title>Complete genome sequence of Staphylococcus Scheliferi isolated from human.</title>
        <authorList>
            <person name="Abouelkhair M.A."/>
            <person name="Bemis D.A."/>
            <person name="Kania S.A."/>
        </authorList>
    </citation>
    <scope>NUCLEOTIDE SEQUENCE [LARGE SCALE GENOMIC DNA]</scope>
    <source>
        <strain evidence="13 16">ATCC 43808</strain>
    </source>
</reference>
<dbReference type="InterPro" id="IPR029055">
    <property type="entry name" value="Ntn_hydrolases_N"/>
</dbReference>
<dbReference type="GO" id="GO:0006002">
    <property type="term" value="P:fructose 6-phosphate metabolic process"/>
    <property type="evidence" value="ECO:0007669"/>
    <property type="project" value="TreeGrafter"/>
</dbReference>
<keyword evidence="16" id="KW-1185">Reference proteome</keyword>
<evidence type="ECO:0000313" key="16">
    <source>
        <dbReference type="Proteomes" id="UP000572988"/>
    </source>
</evidence>
<feature type="domain" description="SIS" evidence="11">
    <location>
        <begin position="283"/>
        <end position="422"/>
    </location>
</feature>
<keyword evidence="8" id="KW-0315">Glutamine amidotransferase</keyword>
<dbReference type="FunFam" id="3.40.50.10490:FF:000022">
    <property type="entry name" value="Glutamine--fructose-6-phosphate aminotransferase [isomerizing]"/>
    <property type="match status" value="1"/>
</dbReference>
<evidence type="ECO:0000313" key="13">
    <source>
        <dbReference type="EMBL" id="NHA35104.1"/>
    </source>
</evidence>
<dbReference type="InterPro" id="IPR035490">
    <property type="entry name" value="GlmS/FrlB_SIS"/>
</dbReference>
<dbReference type="PANTHER" id="PTHR10937:SF0">
    <property type="entry name" value="GLUTAMINE--FRUCTOSE-6-PHOSPHATE TRANSAMINASE (ISOMERIZING)"/>
    <property type="match status" value="1"/>
</dbReference>
<comment type="function">
    <text evidence="9">Catalyzes the first step in hexosamine metabolism, converting fructose-6P into glucosamine-6P using glutamine as a nitrogen source.</text>
</comment>
<reference evidence="12 15" key="3">
    <citation type="submission" date="2020-11" db="EMBL/GenBank/DDBJ databases">
        <authorList>
            <consortium name="Pathogen Informatics"/>
        </authorList>
    </citation>
    <scope>NUCLEOTIDE SEQUENCE [LARGE SCALE GENOMIC DNA]</scope>
    <source>
        <strain evidence="12 15">NCTC12218</strain>
    </source>
</reference>
<evidence type="ECO:0000256" key="3">
    <source>
        <dbReference type="ARBA" id="ARBA00016090"/>
    </source>
</evidence>
<keyword evidence="5 9" id="KW-0032">Aminotransferase</keyword>
<dbReference type="InterPro" id="IPR047084">
    <property type="entry name" value="GFAT_N"/>
</dbReference>
<dbReference type="CDD" id="cd05009">
    <property type="entry name" value="SIS_GlmS_GlmD_2"/>
    <property type="match status" value="1"/>
</dbReference>
<sequence>MCGIVGYIGYQNAKEILLKGLEKLEYRGYDSAGIAIRDENEVTVTKAQGRIAELRKEADNEHDGSTGIGHTRWATHGVPSYENSHPHQSTSGRYTLVHNGVIENYEELREEYVPNVQFVSETDTEVIVQLIEHFAETGLSTEDAFTKVVSLLHGSYALGLLDSEDSETIYVAKNKSPLLVGIGDDFNVIASDSLAMIQVTSEYKELKDQEIVIVKRDEVVIKNLEGQVIDRESYIAEIDASDAEKGVYDHYMLKEIHDQPAVMRRIIQEYQDEQGNLKIDPEIVKDVKAADRIYIIAAGTSYHAGLVGKVFIEKWAGIPTEVHVASEFVYNIPLLSENPLFIYISQSGETADSRAVLVETTKLGHRSLTITNVAGSTLSREADHTLLLHAGPEIAVASTKAYTAQIAVLSIMSHVVAQARGIDPNIDLLRELAKVTAAIETVVDDAPQMEQIAKDFLETTRNAFFIGRTIDYNVSLEGALKLKEISYIQAEGFAGGELKHGTIALIEDGTPVFALATQEGVNLSIRGNVKEVVARGAHPCIISMEGLEKDGDTYVIPHVHELLTPLVSVVSLQLISYYAALHRDLDVDKPRNLAKSVTVE</sequence>
<evidence type="ECO:0000259" key="11">
    <source>
        <dbReference type="PROSITE" id="PS51464"/>
    </source>
</evidence>
<dbReference type="CDD" id="cd00714">
    <property type="entry name" value="GFAT"/>
    <property type="match status" value="1"/>
</dbReference>
<gene>
    <name evidence="14" type="primary">glmS_1</name>
    <name evidence="9 13" type="synonym">glmS</name>
    <name evidence="13" type="ORF">C1O36_11600</name>
    <name evidence="14" type="ORF">NCTC12218_00735</name>
</gene>
<evidence type="ECO:0000256" key="4">
    <source>
        <dbReference type="ARBA" id="ARBA00022490"/>
    </source>
</evidence>
<dbReference type="InterPro" id="IPR017932">
    <property type="entry name" value="GATase_2_dom"/>
</dbReference>
<keyword evidence="7" id="KW-0677">Repeat</keyword>
<dbReference type="GO" id="GO:0006047">
    <property type="term" value="P:UDP-N-acetylglucosamine metabolic process"/>
    <property type="evidence" value="ECO:0007669"/>
    <property type="project" value="TreeGrafter"/>
</dbReference>
<dbReference type="GeneID" id="93789460"/>
<dbReference type="EC" id="2.6.1.16" evidence="2 9"/>
<dbReference type="EMBL" id="UHEF01000001">
    <property type="protein sequence ID" value="SUM87684.1"/>
    <property type="molecule type" value="Genomic_DNA"/>
</dbReference>
<organism evidence="14">
    <name type="scientific">Staphylococcus schleiferi</name>
    <dbReference type="NCBI Taxonomy" id="1295"/>
    <lineage>
        <taxon>Bacteria</taxon>
        <taxon>Bacillati</taxon>
        <taxon>Bacillota</taxon>
        <taxon>Bacilli</taxon>
        <taxon>Bacillales</taxon>
        <taxon>Staphylococcaceae</taxon>
        <taxon>Staphylococcus</taxon>
    </lineage>
</organism>
<comment type="subunit">
    <text evidence="9">Homodimer.</text>
</comment>
<dbReference type="InterPro" id="IPR001347">
    <property type="entry name" value="SIS_dom"/>
</dbReference>
<dbReference type="InterPro" id="IPR046348">
    <property type="entry name" value="SIS_dom_sf"/>
</dbReference>
<name>A0A7Z7QNW6_STASC</name>
<proteinExistence type="inferred from homology"/>
<dbReference type="FunFam" id="3.60.20.10:FF:000006">
    <property type="entry name" value="Glutamine--fructose-6-phosphate aminotransferase [isomerizing]"/>
    <property type="match status" value="1"/>
</dbReference>
<comment type="catalytic activity">
    <reaction evidence="1 9">
        <text>D-fructose 6-phosphate + L-glutamine = D-glucosamine 6-phosphate + L-glutamate</text>
        <dbReference type="Rhea" id="RHEA:13237"/>
        <dbReference type="ChEBI" id="CHEBI:29985"/>
        <dbReference type="ChEBI" id="CHEBI:58359"/>
        <dbReference type="ChEBI" id="CHEBI:58725"/>
        <dbReference type="ChEBI" id="CHEBI:61527"/>
        <dbReference type="EC" id="2.6.1.16"/>
    </reaction>
</comment>
<accession>A0A7Z7QNW6</accession>
<dbReference type="GO" id="GO:0004360">
    <property type="term" value="F:glutamine-fructose-6-phosphate transaminase (isomerizing) activity"/>
    <property type="evidence" value="ECO:0007669"/>
    <property type="project" value="UniProtKB-UniRule"/>
</dbReference>
<dbReference type="RefSeq" id="WP_126496475.1">
    <property type="nucleotide sequence ID" value="NZ_CALYEE010000047.1"/>
</dbReference>
<dbReference type="EMBL" id="LR962863">
    <property type="protein sequence ID" value="CAD7359136.1"/>
    <property type="molecule type" value="Genomic_DNA"/>
</dbReference>
<dbReference type="NCBIfam" id="NF001484">
    <property type="entry name" value="PRK00331.1"/>
    <property type="match status" value="1"/>
</dbReference>
<keyword evidence="6 9" id="KW-0808">Transferase</keyword>
<dbReference type="SUPFAM" id="SSF56235">
    <property type="entry name" value="N-terminal nucleophile aminohydrolases (Ntn hydrolases)"/>
    <property type="match status" value="1"/>
</dbReference>
<dbReference type="InterPro" id="IPR035466">
    <property type="entry name" value="GlmS/AgaS_SIS"/>
</dbReference>
<feature type="active site" description="Nucleophile; for GATase activity" evidence="9">
    <location>
        <position position="2"/>
    </location>
</feature>
<evidence type="ECO:0000313" key="12">
    <source>
        <dbReference type="EMBL" id="CAD7359136.1"/>
    </source>
</evidence>
<dbReference type="PANTHER" id="PTHR10937">
    <property type="entry name" value="GLUCOSAMINE--FRUCTOSE-6-PHOSPHATE AMINOTRANSFERASE, ISOMERIZING"/>
    <property type="match status" value="1"/>
</dbReference>
<dbReference type="InterPro" id="IPR005855">
    <property type="entry name" value="GFAT"/>
</dbReference>
<comment type="subcellular location">
    <subcellularLocation>
        <location evidence="9">Cytoplasm</location>
    </subcellularLocation>
</comment>
<dbReference type="Pfam" id="PF01380">
    <property type="entry name" value="SIS"/>
    <property type="match status" value="2"/>
</dbReference>
<evidence type="ECO:0000256" key="6">
    <source>
        <dbReference type="ARBA" id="ARBA00022679"/>
    </source>
</evidence>
<dbReference type="PROSITE" id="PS51464">
    <property type="entry name" value="SIS"/>
    <property type="match status" value="2"/>
</dbReference>
<evidence type="ECO:0000259" key="10">
    <source>
        <dbReference type="PROSITE" id="PS51278"/>
    </source>
</evidence>
<evidence type="ECO:0000256" key="5">
    <source>
        <dbReference type="ARBA" id="ARBA00022576"/>
    </source>
</evidence>
<dbReference type="Gene3D" id="3.40.50.10490">
    <property type="entry name" value="Glucose-6-phosphate isomerase like protein, domain 1"/>
    <property type="match status" value="2"/>
</dbReference>
<feature type="domain" description="SIS" evidence="11">
    <location>
        <begin position="452"/>
        <end position="590"/>
    </location>
</feature>
<dbReference type="PROSITE" id="PS51278">
    <property type="entry name" value="GATASE_TYPE_2"/>
    <property type="match status" value="1"/>
</dbReference>
<evidence type="ECO:0000256" key="9">
    <source>
        <dbReference type="HAMAP-Rule" id="MF_00164"/>
    </source>
</evidence>
<feature type="domain" description="Glutamine amidotransferase type-2" evidence="10">
    <location>
        <begin position="2"/>
        <end position="217"/>
    </location>
</feature>
<dbReference type="GO" id="GO:0097367">
    <property type="term" value="F:carbohydrate derivative binding"/>
    <property type="evidence" value="ECO:0007669"/>
    <property type="project" value="InterPro"/>
</dbReference>
<evidence type="ECO:0000256" key="2">
    <source>
        <dbReference type="ARBA" id="ARBA00012916"/>
    </source>
</evidence>
<dbReference type="CDD" id="cd05008">
    <property type="entry name" value="SIS_GlmS_GlmD_1"/>
    <property type="match status" value="1"/>
</dbReference>